<dbReference type="InterPro" id="IPR045857">
    <property type="entry name" value="O16G_dom_2"/>
</dbReference>
<dbReference type="RefSeq" id="WP_210852155.1">
    <property type="nucleotide sequence ID" value="NZ_JAGQDD010000002.1"/>
</dbReference>
<dbReference type="Pfam" id="PF00128">
    <property type="entry name" value="Alpha-amylase"/>
    <property type="match status" value="1"/>
</dbReference>
<dbReference type="GO" id="GO:0009313">
    <property type="term" value="P:oligosaccharide catabolic process"/>
    <property type="evidence" value="ECO:0007669"/>
    <property type="project" value="TreeGrafter"/>
</dbReference>
<dbReference type="SMART" id="SM00642">
    <property type="entry name" value="Aamy"/>
    <property type="match status" value="1"/>
</dbReference>
<dbReference type="GO" id="GO:0004556">
    <property type="term" value="F:alpha-amylase activity"/>
    <property type="evidence" value="ECO:0007669"/>
    <property type="project" value="TreeGrafter"/>
</dbReference>
<evidence type="ECO:0000256" key="3">
    <source>
        <dbReference type="ARBA" id="ARBA00023295"/>
    </source>
</evidence>
<comment type="caution">
    <text evidence="5">The sequence shown here is derived from an EMBL/GenBank/DDBJ whole genome shotgun (WGS) entry which is preliminary data.</text>
</comment>
<name>A0A940Y747_9BURK</name>
<comment type="similarity">
    <text evidence="1">Belongs to the glycosyl hydrolase 13 family.</text>
</comment>
<dbReference type="FunFam" id="3.90.400.10:FF:000002">
    <property type="entry name" value="Sucrose isomerase"/>
    <property type="match status" value="1"/>
</dbReference>
<keyword evidence="6" id="KW-1185">Reference proteome</keyword>
<sequence>MSTQTPDTGETAPAPAPTAPWWRGAVLYQVYPRSFQDSNCDGLGDLAGLTARLPYIASLGVDGLWVCPVFPSPMRDFGYDVADHCDIDPRFGTLADVDTLVREAHALGLKLLIDQVWSHTAAEHPWFIESRASRDNPKADWYVWADPRPDGSPPNNWLSWMGGPAWRWEPRRRQYHLHQFLPQMPDLNFHCEAVQQAVLDVARFWLDRGVDGFRLDTANLYAHDPLLRDNPPAPPGQRGDSPVLMQQHRYTMDQPQSLDFLRRLRALMDRYPGRMTVGEIGGPAALATMRAYTRGGDALHTAYSFAFLGARPDAAGVARQLEPWTEDAGWPSWAFSNHDAPRVASRWGADGATGFSLGAGTAGRGTIAAAAAGPLTWMALLMALRGTVFVYQGEELGLPQSEVPPEQMQDPYGLANWPLIPGRDGCRTPMPWSAEAPAAGFSSAAPWLPADPAHAALAVDRQQADPRSMLNQTRALIALRRAHPALRQGRCTVLWAQGEVLLLRRGDGPGAVLALFNLGGQPAAWPAAALACAGEPPLWCSALPLDPARPLPAGAAAFFPAP</sequence>
<keyword evidence="2" id="KW-0378">Hydrolase</keyword>
<dbReference type="SUPFAM" id="SSF51445">
    <property type="entry name" value="(Trans)glycosidases"/>
    <property type="match status" value="1"/>
</dbReference>
<organism evidence="5 6">
    <name type="scientific">Ideonella alba</name>
    <dbReference type="NCBI Taxonomy" id="2824118"/>
    <lineage>
        <taxon>Bacteria</taxon>
        <taxon>Pseudomonadati</taxon>
        <taxon>Pseudomonadota</taxon>
        <taxon>Betaproteobacteria</taxon>
        <taxon>Burkholderiales</taxon>
        <taxon>Sphaerotilaceae</taxon>
        <taxon>Ideonella</taxon>
    </lineage>
</organism>
<accession>A0A940Y747</accession>
<proteinExistence type="inferred from homology"/>
<keyword evidence="3" id="KW-0326">Glycosidase</keyword>
<evidence type="ECO:0000313" key="6">
    <source>
        <dbReference type="Proteomes" id="UP000676246"/>
    </source>
</evidence>
<dbReference type="Gene3D" id="3.90.400.10">
    <property type="entry name" value="Oligo-1,6-glucosidase, Domain 2"/>
    <property type="match status" value="1"/>
</dbReference>
<protein>
    <submittedName>
        <fullName evidence="5">DUF3459 domain-containing protein</fullName>
    </submittedName>
</protein>
<dbReference type="PANTHER" id="PTHR10357:SF179">
    <property type="entry name" value="NEUTRAL AND BASIC AMINO ACID TRANSPORT PROTEIN RBAT"/>
    <property type="match status" value="1"/>
</dbReference>
<dbReference type="Proteomes" id="UP000676246">
    <property type="component" value="Unassembled WGS sequence"/>
</dbReference>
<reference evidence="5 6" key="1">
    <citation type="submission" date="2021-04" db="EMBL/GenBank/DDBJ databases">
        <title>The genome sequence of Ideonella sp. 3Y2.</title>
        <authorList>
            <person name="Liu Y."/>
        </authorList>
    </citation>
    <scope>NUCLEOTIDE SEQUENCE [LARGE SCALE GENOMIC DNA]</scope>
    <source>
        <strain evidence="5 6">3Y2</strain>
    </source>
</reference>
<dbReference type="Gene3D" id="3.20.20.80">
    <property type="entry name" value="Glycosidases"/>
    <property type="match status" value="2"/>
</dbReference>
<gene>
    <name evidence="5" type="ORF">KAK03_05395</name>
</gene>
<dbReference type="AlphaFoldDB" id="A0A940Y747"/>
<evidence type="ECO:0000259" key="4">
    <source>
        <dbReference type="SMART" id="SM00642"/>
    </source>
</evidence>
<evidence type="ECO:0000313" key="5">
    <source>
        <dbReference type="EMBL" id="MBQ0929916.1"/>
    </source>
</evidence>
<dbReference type="PANTHER" id="PTHR10357">
    <property type="entry name" value="ALPHA-AMYLASE FAMILY MEMBER"/>
    <property type="match status" value="1"/>
</dbReference>
<dbReference type="InterPro" id="IPR006047">
    <property type="entry name" value="GH13_cat_dom"/>
</dbReference>
<dbReference type="EMBL" id="JAGQDD010000002">
    <property type="protein sequence ID" value="MBQ0929916.1"/>
    <property type="molecule type" value="Genomic_DNA"/>
</dbReference>
<evidence type="ECO:0000256" key="1">
    <source>
        <dbReference type="ARBA" id="ARBA00008061"/>
    </source>
</evidence>
<evidence type="ECO:0000256" key="2">
    <source>
        <dbReference type="ARBA" id="ARBA00022801"/>
    </source>
</evidence>
<dbReference type="InterPro" id="IPR017853">
    <property type="entry name" value="GH"/>
</dbReference>
<dbReference type="CDD" id="cd11330">
    <property type="entry name" value="AmyAc_OligoGlu"/>
    <property type="match status" value="1"/>
</dbReference>
<feature type="domain" description="Glycosyl hydrolase family 13 catalytic" evidence="4">
    <location>
        <begin position="29"/>
        <end position="427"/>
    </location>
</feature>